<dbReference type="Gene3D" id="2.40.260.10">
    <property type="entry name" value="Sortase"/>
    <property type="match status" value="1"/>
</dbReference>
<feature type="chain" id="PRO_5046682374" evidence="3">
    <location>
        <begin position="29"/>
        <end position="205"/>
    </location>
</feature>
<dbReference type="CDD" id="cd05829">
    <property type="entry name" value="Sortase_F"/>
    <property type="match status" value="1"/>
</dbReference>
<dbReference type="SUPFAM" id="SSF63817">
    <property type="entry name" value="Sortase"/>
    <property type="match status" value="1"/>
</dbReference>
<evidence type="ECO:0000313" key="4">
    <source>
        <dbReference type="EMBL" id="UQA91879.1"/>
    </source>
</evidence>
<reference evidence="4" key="1">
    <citation type="submission" date="2021-10" db="EMBL/GenBank/DDBJ databases">
        <title>Streptomyces nigrumlapis sp.nov.,an antimicrobial producing actinobacterium isolated from Black Gobi rocks.</title>
        <authorList>
            <person name="Wen Y."/>
            <person name="Zhang W."/>
            <person name="Liu X.G."/>
        </authorList>
    </citation>
    <scope>NUCLEOTIDE SEQUENCE</scope>
    <source>
        <strain evidence="4">ST13-2-2</strain>
    </source>
</reference>
<keyword evidence="5" id="KW-1185">Reference proteome</keyword>
<dbReference type="RefSeq" id="WP_248862693.1">
    <property type="nucleotide sequence ID" value="NZ_CP086322.1"/>
</dbReference>
<proteinExistence type="predicted"/>
<protein>
    <submittedName>
        <fullName evidence="4">Class F sortase</fullName>
    </submittedName>
</protein>
<dbReference type="Pfam" id="PF04203">
    <property type="entry name" value="Sortase"/>
    <property type="match status" value="1"/>
</dbReference>
<feature type="signal peptide" evidence="3">
    <location>
        <begin position="1"/>
        <end position="28"/>
    </location>
</feature>
<dbReference type="InterPro" id="IPR023365">
    <property type="entry name" value="Sortase_dom-sf"/>
</dbReference>
<feature type="region of interest" description="Disordered" evidence="2">
    <location>
        <begin position="48"/>
        <end position="67"/>
    </location>
</feature>
<evidence type="ECO:0000256" key="2">
    <source>
        <dbReference type="SAM" id="MobiDB-lite"/>
    </source>
</evidence>
<gene>
    <name evidence="4" type="ORF">K9S39_08435</name>
</gene>
<dbReference type="EMBL" id="CP086322">
    <property type="protein sequence ID" value="UQA91879.1"/>
    <property type="molecule type" value="Genomic_DNA"/>
</dbReference>
<evidence type="ECO:0000313" key="5">
    <source>
        <dbReference type="Proteomes" id="UP000830115"/>
    </source>
</evidence>
<dbReference type="NCBIfam" id="NF033748">
    <property type="entry name" value="class_F_sortase"/>
    <property type="match status" value="1"/>
</dbReference>
<dbReference type="Proteomes" id="UP000830115">
    <property type="component" value="Chromosome"/>
</dbReference>
<organism evidence="4 5">
    <name type="scientific">Streptomyces halobius</name>
    <dbReference type="NCBI Taxonomy" id="2879846"/>
    <lineage>
        <taxon>Bacteria</taxon>
        <taxon>Bacillati</taxon>
        <taxon>Actinomycetota</taxon>
        <taxon>Actinomycetes</taxon>
        <taxon>Kitasatosporales</taxon>
        <taxon>Streptomycetaceae</taxon>
        <taxon>Streptomyces</taxon>
    </lineage>
</organism>
<dbReference type="InterPro" id="IPR042001">
    <property type="entry name" value="Sortase_F"/>
</dbReference>
<sequence>MTTTRTPRLGRLATCAALALAVAGGLTACGSGDTPGPDVTIKNAATAPAKETAPPMAPSQPKRLQIPSAGVDAGPFVPLEVDSGGELGVPPVSQAEQPGWWTKSPTPGEKGASIIVAHYDTKNGPALMRNVKNINVGDVIKVLREDGSTATFTIRERQQVKKDDFPTRKVYGDTERPELRLITCGGEIVDGHRSANIIFYADLVK</sequence>
<evidence type="ECO:0000256" key="3">
    <source>
        <dbReference type="SAM" id="SignalP"/>
    </source>
</evidence>
<evidence type="ECO:0000256" key="1">
    <source>
        <dbReference type="ARBA" id="ARBA00022801"/>
    </source>
</evidence>
<keyword evidence="3" id="KW-0732">Signal</keyword>
<dbReference type="InterPro" id="IPR005754">
    <property type="entry name" value="Sortase"/>
</dbReference>
<dbReference type="PROSITE" id="PS51257">
    <property type="entry name" value="PROKAR_LIPOPROTEIN"/>
    <property type="match status" value="1"/>
</dbReference>
<name>A0ABY4M296_9ACTN</name>
<keyword evidence="1" id="KW-0378">Hydrolase</keyword>
<accession>A0ABY4M296</accession>